<evidence type="ECO:0000256" key="1">
    <source>
        <dbReference type="ARBA" id="ARBA00000274"/>
    </source>
</evidence>
<dbReference type="PANTHER" id="PTHR43393:SF3">
    <property type="entry name" value="LYSINE DECARBOXYLASE-LIKE PROTEIN"/>
    <property type="match status" value="1"/>
</dbReference>
<accession>A0ABW3C0H2</accession>
<sequence>MDDKTTVSHRTFPSAEEDAAVAANTTPIPQTEHPSYRLAFQDQDFLLREELRPIRFQLELLKPEMLLKEHGIASTFVLYGSARIPSPETADALVAAARTDWEKRVAERLRAKAKYYEEAYKLAYLVSSLPREDGERHFVVCSGGGPSIMEAANKGAHDAGGESVALNIVLEHEQLPNRYVTPALSFQFHYFALRKMHFLMRAKAVAAFPGGFGTFDELFETLTLIQTRKVKPFPVLLFGREFWERIINFEALAEEGTISRDDLSLFHFVETAEEAWEIVAGFYEISAMGGPC</sequence>
<comment type="catalytic activity">
    <reaction evidence="1">
        <text>AMP + H2O = D-ribose 5-phosphate + adenine</text>
        <dbReference type="Rhea" id="RHEA:20129"/>
        <dbReference type="ChEBI" id="CHEBI:15377"/>
        <dbReference type="ChEBI" id="CHEBI:16708"/>
        <dbReference type="ChEBI" id="CHEBI:78346"/>
        <dbReference type="ChEBI" id="CHEBI:456215"/>
        <dbReference type="EC" id="3.2.2.4"/>
    </reaction>
</comment>
<evidence type="ECO:0000256" key="2">
    <source>
        <dbReference type="ARBA" id="ARBA00011985"/>
    </source>
</evidence>
<name>A0ABW3C0H2_SPHXN</name>
<dbReference type="PANTHER" id="PTHR43393">
    <property type="entry name" value="CYTOKININ RIBOSIDE 5'-MONOPHOSPHATE PHOSPHORIBOHYDROLASE"/>
    <property type="match status" value="1"/>
</dbReference>
<comment type="caution">
    <text evidence="5">The sequence shown here is derived from an EMBL/GenBank/DDBJ whole genome shotgun (WGS) entry which is preliminary data.</text>
</comment>
<evidence type="ECO:0000256" key="4">
    <source>
        <dbReference type="SAM" id="MobiDB-lite"/>
    </source>
</evidence>
<proteinExistence type="predicted"/>
<dbReference type="GO" id="GO:0016798">
    <property type="term" value="F:hydrolase activity, acting on glycosyl bonds"/>
    <property type="evidence" value="ECO:0007669"/>
    <property type="project" value="UniProtKB-KW"/>
</dbReference>
<reference evidence="6" key="1">
    <citation type="journal article" date="2019" name="Int. J. Syst. Evol. Microbiol.">
        <title>The Global Catalogue of Microorganisms (GCM) 10K type strain sequencing project: providing services to taxonomists for standard genome sequencing and annotation.</title>
        <authorList>
            <consortium name="The Broad Institute Genomics Platform"/>
            <consortium name="The Broad Institute Genome Sequencing Center for Infectious Disease"/>
            <person name="Wu L."/>
            <person name="Ma J."/>
        </authorList>
    </citation>
    <scope>NUCLEOTIDE SEQUENCE [LARGE SCALE GENOMIC DNA]</scope>
    <source>
        <strain evidence="6">CCUG 52537</strain>
    </source>
</reference>
<evidence type="ECO:0000313" key="6">
    <source>
        <dbReference type="Proteomes" id="UP001597124"/>
    </source>
</evidence>
<dbReference type="Gene3D" id="3.40.50.450">
    <property type="match status" value="1"/>
</dbReference>
<organism evidence="5 6">
    <name type="scientific">Sphingosinicella xenopeptidilytica</name>
    <dbReference type="NCBI Taxonomy" id="364098"/>
    <lineage>
        <taxon>Bacteria</taxon>
        <taxon>Pseudomonadati</taxon>
        <taxon>Pseudomonadota</taxon>
        <taxon>Alphaproteobacteria</taxon>
        <taxon>Sphingomonadales</taxon>
        <taxon>Sphingosinicellaceae</taxon>
        <taxon>Sphingosinicella</taxon>
    </lineage>
</organism>
<evidence type="ECO:0000313" key="5">
    <source>
        <dbReference type="EMBL" id="MFD0848005.1"/>
    </source>
</evidence>
<dbReference type="RefSeq" id="WP_381488058.1">
    <property type="nucleotide sequence ID" value="NZ_JBHTIK010000004.1"/>
</dbReference>
<feature type="region of interest" description="Disordered" evidence="4">
    <location>
        <begin position="1"/>
        <end position="32"/>
    </location>
</feature>
<dbReference type="SUPFAM" id="SSF102405">
    <property type="entry name" value="MCP/YpsA-like"/>
    <property type="match status" value="1"/>
</dbReference>
<protein>
    <recommendedName>
        <fullName evidence="3">AMP nucleosidase</fullName>
        <ecNumber evidence="2">3.2.2.4</ecNumber>
    </recommendedName>
    <alternativeName>
        <fullName evidence="3">AMP nucleosidase</fullName>
    </alternativeName>
</protein>
<dbReference type="InterPro" id="IPR052341">
    <property type="entry name" value="LOG_family_nucleotidases"/>
</dbReference>
<evidence type="ECO:0000256" key="3">
    <source>
        <dbReference type="ARBA" id="ARBA00031983"/>
    </source>
</evidence>
<dbReference type="EC" id="3.2.2.4" evidence="2"/>
<keyword evidence="5" id="KW-0378">Hydrolase</keyword>
<keyword evidence="5" id="KW-0326">Glycosidase</keyword>
<keyword evidence="6" id="KW-1185">Reference proteome</keyword>
<gene>
    <name evidence="5" type="ORF">ACFQ00_06700</name>
</gene>
<dbReference type="Pfam" id="PF03641">
    <property type="entry name" value="Lysine_decarbox"/>
    <property type="match status" value="1"/>
</dbReference>
<feature type="compositionally biased region" description="Polar residues" evidence="4">
    <location>
        <begin position="23"/>
        <end position="32"/>
    </location>
</feature>
<dbReference type="EMBL" id="JBHTIK010000004">
    <property type="protein sequence ID" value="MFD0848005.1"/>
    <property type="molecule type" value="Genomic_DNA"/>
</dbReference>
<dbReference type="InterPro" id="IPR031100">
    <property type="entry name" value="LOG_fam"/>
</dbReference>
<dbReference type="Proteomes" id="UP001597124">
    <property type="component" value="Unassembled WGS sequence"/>
</dbReference>